<reference evidence="2" key="1">
    <citation type="submission" date="2023-10" db="EMBL/GenBank/DDBJ databases">
        <title>Genome assemblies of two species of porcelain crab, Petrolisthes cinctipes and Petrolisthes manimaculis (Anomura: Porcellanidae).</title>
        <authorList>
            <person name="Angst P."/>
        </authorList>
    </citation>
    <scope>NUCLEOTIDE SEQUENCE</scope>
    <source>
        <strain evidence="2">PB745_01</strain>
        <tissue evidence="2">Gill</tissue>
    </source>
</reference>
<dbReference type="AlphaFoldDB" id="A0AAE1GIV5"/>
<evidence type="ECO:0000259" key="1">
    <source>
        <dbReference type="PROSITE" id="PS50879"/>
    </source>
</evidence>
<evidence type="ECO:0000313" key="2">
    <source>
        <dbReference type="EMBL" id="KAK3892700.1"/>
    </source>
</evidence>
<dbReference type="EMBL" id="JAWQEG010000249">
    <property type="protein sequence ID" value="KAK3892700.1"/>
    <property type="molecule type" value="Genomic_DNA"/>
</dbReference>
<organism evidence="2 3">
    <name type="scientific">Petrolisthes cinctipes</name>
    <name type="common">Flat porcelain crab</name>
    <dbReference type="NCBI Taxonomy" id="88211"/>
    <lineage>
        <taxon>Eukaryota</taxon>
        <taxon>Metazoa</taxon>
        <taxon>Ecdysozoa</taxon>
        <taxon>Arthropoda</taxon>
        <taxon>Crustacea</taxon>
        <taxon>Multicrustacea</taxon>
        <taxon>Malacostraca</taxon>
        <taxon>Eumalacostraca</taxon>
        <taxon>Eucarida</taxon>
        <taxon>Decapoda</taxon>
        <taxon>Pleocyemata</taxon>
        <taxon>Anomura</taxon>
        <taxon>Galatheoidea</taxon>
        <taxon>Porcellanidae</taxon>
        <taxon>Petrolisthes</taxon>
    </lineage>
</organism>
<feature type="domain" description="RNase H type-1" evidence="1">
    <location>
        <begin position="1"/>
        <end position="76"/>
    </location>
</feature>
<dbReference type="GO" id="GO:0003676">
    <property type="term" value="F:nucleic acid binding"/>
    <property type="evidence" value="ECO:0007669"/>
    <property type="project" value="InterPro"/>
</dbReference>
<proteinExistence type="predicted"/>
<dbReference type="InterPro" id="IPR036397">
    <property type="entry name" value="RNaseH_sf"/>
</dbReference>
<keyword evidence="3" id="KW-1185">Reference proteome</keyword>
<dbReference type="SUPFAM" id="SSF53098">
    <property type="entry name" value="Ribonuclease H-like"/>
    <property type="match status" value="1"/>
</dbReference>
<sequence length="120" mass="13361">MIFTLPQPSLTIFSDFCSALQALCNFNSSHPLVLAILEWLVLLGRCGRKVTFCWVPAHLGVGGNERADSLAKAAVSNSRPSARRHPIPAVDLRPYINTAVRSCWQDRWDAVRANKLRDIC</sequence>
<dbReference type="Proteomes" id="UP001286313">
    <property type="component" value="Unassembled WGS sequence"/>
</dbReference>
<accession>A0AAE1GIV5</accession>
<comment type="caution">
    <text evidence="2">The sequence shown here is derived from an EMBL/GenBank/DDBJ whole genome shotgun (WGS) entry which is preliminary data.</text>
</comment>
<dbReference type="PROSITE" id="PS50879">
    <property type="entry name" value="RNASE_H_1"/>
    <property type="match status" value="1"/>
</dbReference>
<dbReference type="CDD" id="cd09276">
    <property type="entry name" value="Rnase_HI_RT_non_LTR"/>
    <property type="match status" value="1"/>
</dbReference>
<dbReference type="GO" id="GO:0004523">
    <property type="term" value="F:RNA-DNA hybrid ribonuclease activity"/>
    <property type="evidence" value="ECO:0007669"/>
    <property type="project" value="InterPro"/>
</dbReference>
<dbReference type="Pfam" id="PF00075">
    <property type="entry name" value="RNase_H"/>
    <property type="match status" value="1"/>
</dbReference>
<dbReference type="InterPro" id="IPR002156">
    <property type="entry name" value="RNaseH_domain"/>
</dbReference>
<protein>
    <recommendedName>
        <fullName evidence="1">RNase H type-1 domain-containing protein</fullName>
    </recommendedName>
</protein>
<name>A0AAE1GIV5_PETCI</name>
<evidence type="ECO:0000313" key="3">
    <source>
        <dbReference type="Proteomes" id="UP001286313"/>
    </source>
</evidence>
<gene>
    <name evidence="2" type="ORF">Pcinc_003492</name>
</gene>
<dbReference type="InterPro" id="IPR012337">
    <property type="entry name" value="RNaseH-like_sf"/>
</dbReference>
<dbReference type="Gene3D" id="3.30.420.10">
    <property type="entry name" value="Ribonuclease H-like superfamily/Ribonuclease H"/>
    <property type="match status" value="1"/>
</dbReference>